<gene>
    <name evidence="1" type="ORF">ATEIFO6365_0009019500</name>
</gene>
<dbReference type="Proteomes" id="UP000452235">
    <property type="component" value="Unassembled WGS sequence"/>
</dbReference>
<dbReference type="OrthoDB" id="4526869at2759"/>
<sequence>MAPSKAPNTIQMGEENLLLRLRMILGQPHQGHPSHVAKPFEHKVPCHMDIMFVVEAMMALSKKLDIAWEDMFVVSTVDSMPGNQVNIVIVDWVVTSGESSDLGFGADNRLINNDRLDGDETKAKVPPEILVHWKYLLDNDLIVPGPRALPNTKEKGKAPKIQRVQPKTPALKEILGSK</sequence>
<reference evidence="1 2" key="1">
    <citation type="submission" date="2020-01" db="EMBL/GenBank/DDBJ databases">
        <title>Aspergillus terreus IFO 6365 whole genome shotgun sequence.</title>
        <authorList>
            <person name="Kanamasa S."/>
            <person name="Takahashi H."/>
        </authorList>
    </citation>
    <scope>NUCLEOTIDE SEQUENCE [LARGE SCALE GENOMIC DNA]</scope>
    <source>
        <strain evidence="1 2">IFO 6365</strain>
    </source>
</reference>
<name>A0A5M3Z8S4_ASPTE</name>
<organism evidence="1 2">
    <name type="scientific">Aspergillus terreus</name>
    <dbReference type="NCBI Taxonomy" id="33178"/>
    <lineage>
        <taxon>Eukaryota</taxon>
        <taxon>Fungi</taxon>
        <taxon>Dikarya</taxon>
        <taxon>Ascomycota</taxon>
        <taxon>Pezizomycotina</taxon>
        <taxon>Eurotiomycetes</taxon>
        <taxon>Eurotiomycetidae</taxon>
        <taxon>Eurotiales</taxon>
        <taxon>Aspergillaceae</taxon>
        <taxon>Aspergillus</taxon>
        <taxon>Aspergillus subgen. Circumdati</taxon>
    </lineage>
</organism>
<accession>A0A5M3Z8S4</accession>
<protein>
    <submittedName>
        <fullName evidence="1">AAA domain-domain-containing protein</fullName>
    </submittedName>
</protein>
<dbReference type="AlphaFoldDB" id="A0A5M3Z8S4"/>
<dbReference type="EMBL" id="BLJY01000009">
    <property type="protein sequence ID" value="GFF18832.1"/>
    <property type="molecule type" value="Genomic_DNA"/>
</dbReference>
<keyword evidence="2" id="KW-1185">Reference proteome</keyword>
<comment type="caution">
    <text evidence="1">The sequence shown here is derived from an EMBL/GenBank/DDBJ whole genome shotgun (WGS) entry which is preliminary data.</text>
</comment>
<proteinExistence type="predicted"/>
<evidence type="ECO:0000313" key="2">
    <source>
        <dbReference type="Proteomes" id="UP000452235"/>
    </source>
</evidence>
<evidence type="ECO:0000313" key="1">
    <source>
        <dbReference type="EMBL" id="GFF18832.1"/>
    </source>
</evidence>